<dbReference type="PANTHER" id="PTHR24373">
    <property type="entry name" value="SLIT RELATED LEUCINE-RICH REPEAT NEURONAL PROTEIN"/>
    <property type="match status" value="1"/>
</dbReference>
<gene>
    <name evidence="2" type="ORF">DSTB1V02_LOCUS12374</name>
</gene>
<dbReference type="Gene3D" id="3.80.10.10">
    <property type="entry name" value="Ribonuclease Inhibitor"/>
    <property type="match status" value="2"/>
</dbReference>
<sequence>MRRYEKANESKAIPSLFSPLLLSIVTSPNPVDCSIARGNFSEREVSSFHRPSVPTPTIVDPQHRLQNELRGSERTQFQSPFDPKMQPRFVLLALPFCLLSFSSGEFPCPEADEILPCVCSYEVATNEVLVDCSAANTSAQIFTAFNDGFWPFTKLTEFRLDGFRQVTELPEGVFGDISFQRIYVETTDLVSVHPSALLSSEDDLERLRIRYSHLGGFPWETLAELAGLAYLDLVFNDLTAMSSFQGPSLEELHVSNNMIATLTAGSGMNEPSGCFCTSTLLCGFVDDNPISVIPYGFFEGMDNLVEFQCRSCNLGPTVSNGSLAFRSRSLESVYLVDNIISTIEPDGISGMHLLRIHFVLRGTT</sequence>
<dbReference type="GO" id="GO:0005615">
    <property type="term" value="C:extracellular space"/>
    <property type="evidence" value="ECO:0007669"/>
    <property type="project" value="TreeGrafter"/>
</dbReference>
<dbReference type="Proteomes" id="UP000677054">
    <property type="component" value="Unassembled WGS sequence"/>
</dbReference>
<dbReference type="EMBL" id="LR904151">
    <property type="protein sequence ID" value="CAD7252616.1"/>
    <property type="molecule type" value="Genomic_DNA"/>
</dbReference>
<proteinExistence type="predicted"/>
<dbReference type="SUPFAM" id="SSF52058">
    <property type="entry name" value="L domain-like"/>
    <property type="match status" value="1"/>
</dbReference>
<evidence type="ECO:0000256" key="1">
    <source>
        <dbReference type="ARBA" id="ARBA00022729"/>
    </source>
</evidence>
<keyword evidence="3" id="KW-1185">Reference proteome</keyword>
<dbReference type="InterPro" id="IPR032675">
    <property type="entry name" value="LRR_dom_sf"/>
</dbReference>
<dbReference type="EMBL" id="CAJPEV010004634">
    <property type="protein sequence ID" value="CAG0902096.1"/>
    <property type="molecule type" value="Genomic_DNA"/>
</dbReference>
<evidence type="ECO:0000313" key="3">
    <source>
        <dbReference type="Proteomes" id="UP000677054"/>
    </source>
</evidence>
<dbReference type="GO" id="GO:0031012">
    <property type="term" value="C:extracellular matrix"/>
    <property type="evidence" value="ECO:0007669"/>
    <property type="project" value="TreeGrafter"/>
</dbReference>
<reference evidence="2" key="1">
    <citation type="submission" date="2020-11" db="EMBL/GenBank/DDBJ databases">
        <authorList>
            <person name="Tran Van P."/>
        </authorList>
    </citation>
    <scope>NUCLEOTIDE SEQUENCE</scope>
</reference>
<evidence type="ECO:0000313" key="2">
    <source>
        <dbReference type="EMBL" id="CAD7252616.1"/>
    </source>
</evidence>
<keyword evidence="1" id="KW-0732">Signal</keyword>
<dbReference type="InterPro" id="IPR050328">
    <property type="entry name" value="Dev_Immune_Receptor"/>
</dbReference>
<protein>
    <submittedName>
        <fullName evidence="2">Uncharacterized protein</fullName>
    </submittedName>
</protein>
<organism evidence="2">
    <name type="scientific">Darwinula stevensoni</name>
    <dbReference type="NCBI Taxonomy" id="69355"/>
    <lineage>
        <taxon>Eukaryota</taxon>
        <taxon>Metazoa</taxon>
        <taxon>Ecdysozoa</taxon>
        <taxon>Arthropoda</taxon>
        <taxon>Crustacea</taxon>
        <taxon>Oligostraca</taxon>
        <taxon>Ostracoda</taxon>
        <taxon>Podocopa</taxon>
        <taxon>Podocopida</taxon>
        <taxon>Darwinulocopina</taxon>
        <taxon>Darwinuloidea</taxon>
        <taxon>Darwinulidae</taxon>
        <taxon>Darwinula</taxon>
    </lineage>
</organism>
<dbReference type="AlphaFoldDB" id="A0A7R9AEP1"/>
<accession>A0A7R9AEP1</accession>
<name>A0A7R9AEP1_9CRUS</name>
<dbReference type="OrthoDB" id="1055097at2759"/>
<dbReference type="PANTHER" id="PTHR24373:SF370">
    <property type="entry name" value="FISH-LIPS, ISOFORM E"/>
    <property type="match status" value="1"/>
</dbReference>